<keyword evidence="3" id="KW-1185">Reference proteome</keyword>
<dbReference type="InterPro" id="IPR011944">
    <property type="entry name" value="Steroid_delta5-4_isomerase"/>
</dbReference>
<dbReference type="NCBIfam" id="TIGR02246">
    <property type="entry name" value="SgcJ/EcaC family oxidoreductase"/>
    <property type="match status" value="1"/>
</dbReference>
<dbReference type="Proteomes" id="UP000240542">
    <property type="component" value="Unassembled WGS sequence"/>
</dbReference>
<gene>
    <name evidence="2" type="ORF">CLV63_101228</name>
</gene>
<proteinExistence type="predicted"/>
<dbReference type="Pfam" id="PF14534">
    <property type="entry name" value="DUF4440"/>
    <property type="match status" value="1"/>
</dbReference>
<dbReference type="RefSeq" id="WP_106581242.1">
    <property type="nucleotide sequence ID" value="NZ_PYGA01000001.1"/>
</dbReference>
<evidence type="ECO:0000313" key="2">
    <source>
        <dbReference type="EMBL" id="PSL00752.1"/>
    </source>
</evidence>
<dbReference type="OrthoDB" id="2887901at2"/>
<evidence type="ECO:0000313" key="3">
    <source>
        <dbReference type="Proteomes" id="UP000240542"/>
    </source>
</evidence>
<sequence>MTETPTTAEAQGAAEAEDAETAIRRLVADAERHQTDLGLIDLHTPDTAIVNIAGRRVLSGDNLRQAMAAALASPMAKVLTRVEIEDIRFTRPDVAVVSCVKHVSDERDPGSAPLPSTGSLTYVLVRDDGTWRIALAQTTPIAGT</sequence>
<dbReference type="AlphaFoldDB" id="A0A2P8DU74"/>
<accession>A0A2P8DU74</accession>
<dbReference type="SUPFAM" id="SSF54427">
    <property type="entry name" value="NTF2-like"/>
    <property type="match status" value="1"/>
</dbReference>
<dbReference type="InterPro" id="IPR032710">
    <property type="entry name" value="NTF2-like_dom_sf"/>
</dbReference>
<dbReference type="EMBL" id="PYGA01000001">
    <property type="protein sequence ID" value="PSL00752.1"/>
    <property type="molecule type" value="Genomic_DNA"/>
</dbReference>
<evidence type="ECO:0000259" key="1">
    <source>
        <dbReference type="Pfam" id="PF14534"/>
    </source>
</evidence>
<name>A0A2P8DU74_9ACTN</name>
<protein>
    <submittedName>
        <fullName evidence="2">Uncharacterized protein (TIGR02246 family)</fullName>
    </submittedName>
</protein>
<dbReference type="InterPro" id="IPR027843">
    <property type="entry name" value="DUF4440"/>
</dbReference>
<comment type="caution">
    <text evidence="2">The sequence shown here is derived from an EMBL/GenBank/DDBJ whole genome shotgun (WGS) entry which is preliminary data.</text>
</comment>
<organism evidence="2 3">
    <name type="scientific">Murinocardiopsis flavida</name>
    <dbReference type="NCBI Taxonomy" id="645275"/>
    <lineage>
        <taxon>Bacteria</taxon>
        <taxon>Bacillati</taxon>
        <taxon>Actinomycetota</taxon>
        <taxon>Actinomycetes</taxon>
        <taxon>Streptosporangiales</taxon>
        <taxon>Nocardiopsidaceae</taxon>
        <taxon>Murinocardiopsis</taxon>
    </lineage>
</organism>
<feature type="domain" description="DUF4440" evidence="1">
    <location>
        <begin position="38"/>
        <end position="133"/>
    </location>
</feature>
<reference evidence="2 3" key="1">
    <citation type="submission" date="2018-03" db="EMBL/GenBank/DDBJ databases">
        <title>Genomic Encyclopedia of Archaeal and Bacterial Type Strains, Phase II (KMG-II): from individual species to whole genera.</title>
        <authorList>
            <person name="Goeker M."/>
        </authorList>
    </citation>
    <scope>NUCLEOTIDE SEQUENCE [LARGE SCALE GENOMIC DNA]</scope>
    <source>
        <strain evidence="2 3">DSM 45312</strain>
    </source>
</reference>
<dbReference type="Gene3D" id="3.10.450.50">
    <property type="match status" value="1"/>
</dbReference>